<comment type="caution">
    <text evidence="2">The sequence shown here is derived from an EMBL/GenBank/DDBJ whole genome shotgun (WGS) entry which is preliminary data.</text>
</comment>
<gene>
    <name evidence="2" type="ORF">Ciccas_004210</name>
</gene>
<dbReference type="InterPro" id="IPR015943">
    <property type="entry name" value="WD40/YVTN_repeat-like_dom_sf"/>
</dbReference>
<name>A0ABD2QC49_9PLAT</name>
<protein>
    <submittedName>
        <fullName evidence="2">Uncharacterized protein</fullName>
    </submittedName>
</protein>
<evidence type="ECO:0000313" key="3">
    <source>
        <dbReference type="Proteomes" id="UP001626550"/>
    </source>
</evidence>
<dbReference type="InterPro" id="IPR036322">
    <property type="entry name" value="WD40_repeat_dom_sf"/>
</dbReference>
<sequence>MNTFEIDDEIPSAVDIGPPGASWCMAMGTEKGNIHIVEANKKLITIENPTKKDCRVFSLSFSPVLNKDSKKPTESSCLPPSFLASIHERPDGELLRIHKLACDIKAGLCIYTHSLHTYLSISDLGVQNVHPKNNLVVKSRFKHCTFLNWHRPSNSSASARRALLVATVIPISVNSHFFSQLVVYCVEYDNNQQKPAWLVTMLRLPKGQLPSCLVTHPSCNTALIGMGTIDGDVSVYQFLPQKQCLVETFRVGKAHSIFVTDLAFLPSRERSKSGNLLKRSKKQSVEEEETNWSASSLYYEFVTVSADRNLCWHSGPSFVQIAENINRQDDYLTCSSIKTIDMLSHLFCLLFIMFAPLFIASMDKLLSFF</sequence>
<organism evidence="2 3">
    <name type="scientific">Cichlidogyrus casuarinus</name>
    <dbReference type="NCBI Taxonomy" id="1844966"/>
    <lineage>
        <taxon>Eukaryota</taxon>
        <taxon>Metazoa</taxon>
        <taxon>Spiralia</taxon>
        <taxon>Lophotrochozoa</taxon>
        <taxon>Platyhelminthes</taxon>
        <taxon>Monogenea</taxon>
        <taxon>Monopisthocotylea</taxon>
        <taxon>Dactylogyridea</taxon>
        <taxon>Ancyrocephalidae</taxon>
        <taxon>Cichlidogyrus</taxon>
    </lineage>
</organism>
<evidence type="ECO:0000256" key="1">
    <source>
        <dbReference type="SAM" id="Phobius"/>
    </source>
</evidence>
<evidence type="ECO:0000313" key="2">
    <source>
        <dbReference type="EMBL" id="KAL3317139.1"/>
    </source>
</evidence>
<keyword evidence="3" id="KW-1185">Reference proteome</keyword>
<dbReference type="SUPFAM" id="SSF50978">
    <property type="entry name" value="WD40 repeat-like"/>
    <property type="match status" value="1"/>
</dbReference>
<proteinExistence type="predicted"/>
<accession>A0ABD2QC49</accession>
<dbReference type="EMBL" id="JBJKFK010000423">
    <property type="protein sequence ID" value="KAL3317139.1"/>
    <property type="molecule type" value="Genomic_DNA"/>
</dbReference>
<reference evidence="2 3" key="1">
    <citation type="submission" date="2024-11" db="EMBL/GenBank/DDBJ databases">
        <title>Adaptive evolution of stress response genes in parasites aligns with host niche diversity.</title>
        <authorList>
            <person name="Hahn C."/>
            <person name="Resl P."/>
        </authorList>
    </citation>
    <scope>NUCLEOTIDE SEQUENCE [LARGE SCALE GENOMIC DNA]</scope>
    <source>
        <strain evidence="2">EGGRZ-B1_66</strain>
        <tissue evidence="2">Body</tissue>
    </source>
</reference>
<keyword evidence="1" id="KW-0812">Transmembrane</keyword>
<keyword evidence="1" id="KW-0472">Membrane</keyword>
<dbReference type="Gene3D" id="2.130.10.10">
    <property type="entry name" value="YVTN repeat-like/Quinoprotein amine dehydrogenase"/>
    <property type="match status" value="1"/>
</dbReference>
<dbReference type="Proteomes" id="UP001626550">
    <property type="component" value="Unassembled WGS sequence"/>
</dbReference>
<dbReference type="AlphaFoldDB" id="A0ABD2QC49"/>
<feature type="transmembrane region" description="Helical" evidence="1">
    <location>
        <begin position="342"/>
        <end position="360"/>
    </location>
</feature>
<keyword evidence="1" id="KW-1133">Transmembrane helix</keyword>